<keyword evidence="3" id="KW-1185">Reference proteome</keyword>
<dbReference type="Proteomes" id="UP000291101">
    <property type="component" value="Unassembled WGS sequence"/>
</dbReference>
<sequence>MLTLAVVVAHPDDDAYGIAGTVALHLDDEEFRFVLVHATDGEGGDIRPGFPATPETLGAVRRAEDEAGWRAVGRAPDRHVWLGYPDGEVGRVPFDELVEAVWSVLEEEQPTVVFTFGPDGIFGHPDHIAIGAATDAAFARAASSSGTAFRRLLHGAVPESAFSRWNEQRAAQGRWVFDPTATYHMRGVPDAEIGVAVDCRPVASRIVAGLREHRSQHHVFIDDADDVARWERIVTREWHVIAWPPREPGAATLGDVFEGLE</sequence>
<keyword evidence="1" id="KW-0862">Zinc</keyword>
<dbReference type="GO" id="GO:0016137">
    <property type="term" value="P:glycoside metabolic process"/>
    <property type="evidence" value="ECO:0007669"/>
    <property type="project" value="UniProtKB-ARBA"/>
</dbReference>
<dbReference type="PANTHER" id="PTHR12993">
    <property type="entry name" value="N-ACETYLGLUCOSAMINYL-PHOSPHATIDYLINOSITOL DE-N-ACETYLASE-RELATED"/>
    <property type="match status" value="1"/>
</dbReference>
<dbReference type="EMBL" id="SDWV01000011">
    <property type="protein sequence ID" value="RYC10591.1"/>
    <property type="molecule type" value="Genomic_DNA"/>
</dbReference>
<evidence type="ECO:0000313" key="2">
    <source>
        <dbReference type="EMBL" id="RYC10591.1"/>
    </source>
</evidence>
<dbReference type="OrthoDB" id="116799at2"/>
<dbReference type="Gene3D" id="3.40.50.10320">
    <property type="entry name" value="LmbE-like"/>
    <property type="match status" value="1"/>
</dbReference>
<dbReference type="AlphaFoldDB" id="A0A4Q2SYM9"/>
<evidence type="ECO:0000313" key="3">
    <source>
        <dbReference type="Proteomes" id="UP000291101"/>
    </source>
</evidence>
<dbReference type="SUPFAM" id="SSF102588">
    <property type="entry name" value="LmbE-like"/>
    <property type="match status" value="1"/>
</dbReference>
<name>A0A4Q2SYM9_9ACTN</name>
<dbReference type="GO" id="GO:0016811">
    <property type="term" value="F:hydrolase activity, acting on carbon-nitrogen (but not peptide) bonds, in linear amides"/>
    <property type="evidence" value="ECO:0007669"/>
    <property type="project" value="TreeGrafter"/>
</dbReference>
<gene>
    <name evidence="2" type="ORF">EUA94_12415</name>
</gene>
<accession>A0A4Q2SYM9</accession>
<comment type="caution">
    <text evidence="2">The sequence shown here is derived from an EMBL/GenBank/DDBJ whole genome shotgun (WGS) entry which is preliminary data.</text>
</comment>
<dbReference type="PANTHER" id="PTHR12993:SF11">
    <property type="entry name" value="N-ACETYLGLUCOSAMINYL-PHOSPHATIDYLINOSITOL DE-N-ACETYLASE"/>
    <property type="match status" value="1"/>
</dbReference>
<proteinExistence type="predicted"/>
<dbReference type="InterPro" id="IPR024078">
    <property type="entry name" value="LmbE-like_dom_sf"/>
</dbReference>
<protein>
    <submittedName>
        <fullName evidence="2">PIG-L family deacetylase</fullName>
    </submittedName>
</protein>
<reference evidence="2 3" key="1">
    <citation type="submission" date="2019-01" db="EMBL/GenBank/DDBJ databases">
        <title>Novel species of Nocardioides.</title>
        <authorList>
            <person name="Liu Q."/>
            <person name="X Y.-H."/>
        </authorList>
    </citation>
    <scope>NUCLEOTIDE SEQUENCE [LARGE SCALE GENOMIC DNA]</scope>
    <source>
        <strain evidence="2 3">HLT2-9</strain>
    </source>
</reference>
<dbReference type="Pfam" id="PF02585">
    <property type="entry name" value="PIG-L"/>
    <property type="match status" value="1"/>
</dbReference>
<organism evidence="2 3">
    <name type="scientific">Nocardioides zhouii</name>
    <dbReference type="NCBI Taxonomy" id="1168729"/>
    <lineage>
        <taxon>Bacteria</taxon>
        <taxon>Bacillati</taxon>
        <taxon>Actinomycetota</taxon>
        <taxon>Actinomycetes</taxon>
        <taxon>Propionibacteriales</taxon>
        <taxon>Nocardioidaceae</taxon>
        <taxon>Nocardioides</taxon>
    </lineage>
</organism>
<dbReference type="InterPro" id="IPR003737">
    <property type="entry name" value="GlcNAc_PI_deacetylase-related"/>
</dbReference>
<evidence type="ECO:0000256" key="1">
    <source>
        <dbReference type="ARBA" id="ARBA00022833"/>
    </source>
</evidence>
<dbReference type="RefSeq" id="WP_129427193.1">
    <property type="nucleotide sequence ID" value="NZ_SDWV01000011.1"/>
</dbReference>